<dbReference type="SUPFAM" id="SSF50998">
    <property type="entry name" value="Quinoprotein alcohol dehydrogenase-like"/>
    <property type="match status" value="2"/>
</dbReference>
<keyword evidence="5" id="KW-1185">Reference proteome</keyword>
<dbReference type="SUPFAM" id="SSF56300">
    <property type="entry name" value="Metallo-dependent phosphatases"/>
    <property type="match status" value="1"/>
</dbReference>
<proteinExistence type="predicted"/>
<feature type="domain" description="Pyrrolo-quinoline quinone repeat" evidence="3">
    <location>
        <begin position="305"/>
        <end position="440"/>
    </location>
</feature>
<evidence type="ECO:0000313" key="5">
    <source>
        <dbReference type="Proteomes" id="UP000544222"/>
    </source>
</evidence>
<dbReference type="Gene3D" id="3.60.21.10">
    <property type="match status" value="1"/>
</dbReference>
<dbReference type="RefSeq" id="WP_183413966.1">
    <property type="nucleotide sequence ID" value="NZ_JACHYB010000002.1"/>
</dbReference>
<gene>
    <name evidence="4" type="ORF">FHX64_002390</name>
</gene>
<name>A0A7W5H3A2_9PORP</name>
<dbReference type="InterPro" id="IPR011047">
    <property type="entry name" value="Quinoprotein_ADH-like_sf"/>
</dbReference>
<dbReference type="InterPro" id="IPR002372">
    <property type="entry name" value="PQQ_rpt_dom"/>
</dbReference>
<dbReference type="InterPro" id="IPR004843">
    <property type="entry name" value="Calcineurin-like_PHP"/>
</dbReference>
<organism evidence="4 5">
    <name type="scientific">Microbacter margulisiae</name>
    <dbReference type="NCBI Taxonomy" id="1350067"/>
    <lineage>
        <taxon>Bacteria</taxon>
        <taxon>Pseudomonadati</taxon>
        <taxon>Bacteroidota</taxon>
        <taxon>Bacteroidia</taxon>
        <taxon>Bacteroidales</taxon>
        <taxon>Porphyromonadaceae</taxon>
        <taxon>Microbacter</taxon>
    </lineage>
</organism>
<dbReference type="PANTHER" id="PTHR34512">
    <property type="entry name" value="CELL SURFACE PROTEIN"/>
    <property type="match status" value="1"/>
</dbReference>
<keyword evidence="1" id="KW-0732">Signal</keyword>
<dbReference type="GO" id="GO:0016787">
    <property type="term" value="F:hydrolase activity"/>
    <property type="evidence" value="ECO:0007669"/>
    <property type="project" value="InterPro"/>
</dbReference>
<dbReference type="Proteomes" id="UP000544222">
    <property type="component" value="Unassembled WGS sequence"/>
</dbReference>
<dbReference type="InterPro" id="IPR029052">
    <property type="entry name" value="Metallo-depent_PP-like"/>
</dbReference>
<evidence type="ECO:0000259" key="2">
    <source>
        <dbReference type="Pfam" id="PF00149"/>
    </source>
</evidence>
<dbReference type="EMBL" id="JACHYB010000002">
    <property type="protein sequence ID" value="MBB3188192.1"/>
    <property type="molecule type" value="Genomic_DNA"/>
</dbReference>
<reference evidence="4 5" key="1">
    <citation type="submission" date="2020-08" db="EMBL/GenBank/DDBJ databases">
        <title>Genomic Encyclopedia of Type Strains, Phase IV (KMG-IV): sequencing the most valuable type-strain genomes for metagenomic binning, comparative biology and taxonomic classification.</title>
        <authorList>
            <person name="Goeker M."/>
        </authorList>
    </citation>
    <scope>NUCLEOTIDE SEQUENCE [LARGE SCALE GENOMIC DNA]</scope>
    <source>
        <strain evidence="4 5">DSM 27471</strain>
    </source>
</reference>
<dbReference type="Pfam" id="PF00149">
    <property type="entry name" value="Metallophos"/>
    <property type="match status" value="1"/>
</dbReference>
<dbReference type="Gene3D" id="2.40.10.480">
    <property type="match status" value="2"/>
</dbReference>
<evidence type="ECO:0000313" key="4">
    <source>
        <dbReference type="EMBL" id="MBB3188192.1"/>
    </source>
</evidence>
<comment type="caution">
    <text evidence="4">The sequence shown here is derived from an EMBL/GenBank/DDBJ whole genome shotgun (WGS) entry which is preliminary data.</text>
</comment>
<feature type="chain" id="PRO_5031496541" evidence="1">
    <location>
        <begin position="20"/>
        <end position="610"/>
    </location>
</feature>
<dbReference type="Gene3D" id="2.40.128.630">
    <property type="match status" value="2"/>
</dbReference>
<sequence>MLKKVLLFCVLLWGCLLQAQTEFALLTDIHVSPGNANEKALADIIREINEAHVPFVIITGDLTNQGSNTELLNVKRMFGHFTVPYYVLPGNHETTWSESAVKEYFKLFGNDRFAFRKDHFFFIGYDTGPFMKMGDGIVKQEDMRWIDRTLSRVPPGVRIVSLCHYPFTVDDLGNGPEVIALLQKYHTSVAFCGHGHQYKNMIFGGLHDVMLRSTFLAGDSGPGYSLIRLTKDSVLVDEKLVGGVCRQRYAFAFSANDTLVSVPSYENGVPLPPNVHLSLIYQDTASIFTGVAVGKQMFYFGNSLGYVKAVSKKTVQPVWSYSTGYPLYSTPVDDGAQLLVAATNDTLYSFDAQHGKKRWQLAGDAPFVADGIIKQGKWYQGGYKKFYEIDPLTGSFNWVYSDLGSYCQARPAVASGKVAFGAWDGYLYCLNNHNGQLTWKWNDGKRQTLFSPANCIPIIHDNRVIIVAPDRYMTSISLLNGHTLWRSHAYTVRESQGLSEDGRTVFSKLMDGRLLAVSATDANFHPLWVTDAGLGYEHAPCPVIMYKGVVYLGSRHGVVVAVDEKTHAVLWRIRCGFSEVNQFTIDKAGAIYFSLAEGKVYKITFGTSSR</sequence>
<dbReference type="AlphaFoldDB" id="A0A7W5H3A2"/>
<protein>
    <submittedName>
        <fullName evidence="4">Outer membrane protein assembly factor BamB</fullName>
    </submittedName>
</protein>
<feature type="domain" description="Calcineurin-like phosphoesterase" evidence="2">
    <location>
        <begin position="23"/>
        <end position="198"/>
    </location>
</feature>
<dbReference type="PANTHER" id="PTHR34512:SF30">
    <property type="entry name" value="OUTER MEMBRANE PROTEIN ASSEMBLY FACTOR BAMB"/>
    <property type="match status" value="1"/>
</dbReference>
<dbReference type="Pfam" id="PF13360">
    <property type="entry name" value="PQQ_2"/>
    <property type="match status" value="1"/>
</dbReference>
<accession>A0A7W5H3A2</accession>
<dbReference type="InterPro" id="IPR018391">
    <property type="entry name" value="PQQ_b-propeller_rpt"/>
</dbReference>
<evidence type="ECO:0000259" key="3">
    <source>
        <dbReference type="Pfam" id="PF13360"/>
    </source>
</evidence>
<feature type="signal peptide" evidence="1">
    <location>
        <begin position="1"/>
        <end position="19"/>
    </location>
</feature>
<dbReference type="SMART" id="SM00564">
    <property type="entry name" value="PQQ"/>
    <property type="match status" value="6"/>
</dbReference>
<evidence type="ECO:0000256" key="1">
    <source>
        <dbReference type="SAM" id="SignalP"/>
    </source>
</evidence>